<comment type="cofactor">
    <cofactor evidence="2">
        <name>Mg(2+)</name>
        <dbReference type="ChEBI" id="CHEBI:18420"/>
    </cofactor>
</comment>
<keyword evidence="3" id="KW-0540">Nuclease</keyword>
<dbReference type="SUPFAM" id="SSF56219">
    <property type="entry name" value="DNase I-like"/>
    <property type="match status" value="1"/>
</dbReference>
<dbReference type="Gene3D" id="3.60.10.10">
    <property type="entry name" value="Endonuclease/exonuclease/phosphatase"/>
    <property type="match status" value="1"/>
</dbReference>
<dbReference type="EMBL" id="VFMM01000002">
    <property type="protein sequence ID" value="TQJ12220.1"/>
    <property type="molecule type" value="Genomic_DNA"/>
</dbReference>
<evidence type="ECO:0000256" key="2">
    <source>
        <dbReference type="ARBA" id="ARBA00001946"/>
    </source>
</evidence>
<sequence length="280" mass="30842">MDGAERFRVATLNVFGLREDWLRRRELIAAGFAEFGPQLVALQEVVTSDSVDQVVDVLGDGYQIVHHAERERDGQGISIASRWPITGVHEIDLQLGPRPAGFACSALVTEIAAPTGRMVFVNHLPDWQLTHEAERERQTVAVARFIEDLAGDARVPVVVAGDMDATPDAASIRFWTGKQSLDGISVCYRDCWTAARPPSPGHTFTPENHLTTTAEVGDWELELGRRIDYILVRCSDHGPSLYVEDCRRLFDKPSGHTWPSDHFGVGAVLSPVTPTGRPVP</sequence>
<evidence type="ECO:0000259" key="9">
    <source>
        <dbReference type="Pfam" id="PF03372"/>
    </source>
</evidence>
<keyword evidence="5" id="KW-0227">DNA damage</keyword>
<dbReference type="GO" id="GO:0004527">
    <property type="term" value="F:exonuclease activity"/>
    <property type="evidence" value="ECO:0007669"/>
    <property type="project" value="UniProtKB-KW"/>
</dbReference>
<evidence type="ECO:0000256" key="7">
    <source>
        <dbReference type="ARBA" id="ARBA00022842"/>
    </source>
</evidence>
<organism evidence="10 11">
    <name type="scientific">Kribbella jejuensis</name>
    <dbReference type="NCBI Taxonomy" id="236068"/>
    <lineage>
        <taxon>Bacteria</taxon>
        <taxon>Bacillati</taxon>
        <taxon>Actinomycetota</taxon>
        <taxon>Actinomycetes</taxon>
        <taxon>Propionibacteriales</taxon>
        <taxon>Kribbellaceae</taxon>
        <taxon>Kribbella</taxon>
    </lineage>
</organism>
<comment type="cofactor">
    <cofactor evidence="1">
        <name>Mn(2+)</name>
        <dbReference type="ChEBI" id="CHEBI:29035"/>
    </cofactor>
</comment>
<dbReference type="GO" id="GO:0046872">
    <property type="term" value="F:metal ion binding"/>
    <property type="evidence" value="ECO:0007669"/>
    <property type="project" value="UniProtKB-KW"/>
</dbReference>
<dbReference type="InterPro" id="IPR005135">
    <property type="entry name" value="Endo/exonuclease/phosphatase"/>
</dbReference>
<dbReference type="AlphaFoldDB" id="A0A542EA65"/>
<dbReference type="Pfam" id="PF03372">
    <property type="entry name" value="Exo_endo_phos"/>
    <property type="match status" value="1"/>
</dbReference>
<keyword evidence="11" id="KW-1185">Reference proteome</keyword>
<feature type="domain" description="Endonuclease/exonuclease/phosphatase" evidence="9">
    <location>
        <begin position="10"/>
        <end position="262"/>
    </location>
</feature>
<evidence type="ECO:0000256" key="4">
    <source>
        <dbReference type="ARBA" id="ARBA00022723"/>
    </source>
</evidence>
<dbReference type="GO" id="GO:0004519">
    <property type="term" value="F:endonuclease activity"/>
    <property type="evidence" value="ECO:0007669"/>
    <property type="project" value="UniProtKB-KW"/>
</dbReference>
<dbReference type="PANTHER" id="PTHR15822">
    <property type="entry name" value="TRAF AND TNF RECEPTOR-ASSOCIATED PROTEIN"/>
    <property type="match status" value="1"/>
</dbReference>
<evidence type="ECO:0000313" key="11">
    <source>
        <dbReference type="Proteomes" id="UP000316298"/>
    </source>
</evidence>
<evidence type="ECO:0000256" key="8">
    <source>
        <dbReference type="ARBA" id="ARBA00023204"/>
    </source>
</evidence>
<proteinExistence type="predicted"/>
<dbReference type="InterPro" id="IPR036691">
    <property type="entry name" value="Endo/exonu/phosph_ase_sf"/>
</dbReference>
<keyword evidence="10" id="KW-0269">Exonuclease</keyword>
<protein>
    <submittedName>
        <fullName evidence="10">Endonuclease/exonuclease/phosphatase family metal-dependent hydrolase</fullName>
    </submittedName>
</protein>
<dbReference type="GO" id="GO:0006302">
    <property type="term" value="P:double-strand break repair"/>
    <property type="evidence" value="ECO:0007669"/>
    <property type="project" value="TreeGrafter"/>
</dbReference>
<dbReference type="Proteomes" id="UP000316298">
    <property type="component" value="Unassembled WGS sequence"/>
</dbReference>
<evidence type="ECO:0000256" key="3">
    <source>
        <dbReference type="ARBA" id="ARBA00022722"/>
    </source>
</evidence>
<keyword evidence="4" id="KW-0479">Metal-binding</keyword>
<keyword evidence="10" id="KW-0255">Endonuclease</keyword>
<evidence type="ECO:0000256" key="1">
    <source>
        <dbReference type="ARBA" id="ARBA00001936"/>
    </source>
</evidence>
<keyword evidence="6 10" id="KW-0378">Hydrolase</keyword>
<keyword evidence="8" id="KW-0234">DNA repair</keyword>
<dbReference type="PANTHER" id="PTHR15822:SF4">
    <property type="entry name" value="TYROSYL-DNA PHOSPHODIESTERASE 2"/>
    <property type="match status" value="1"/>
</dbReference>
<dbReference type="GO" id="GO:0070260">
    <property type="term" value="F:5'-tyrosyl-DNA phosphodiesterase activity"/>
    <property type="evidence" value="ECO:0007669"/>
    <property type="project" value="TreeGrafter"/>
</dbReference>
<reference evidence="10 11" key="1">
    <citation type="submission" date="2019-06" db="EMBL/GenBank/DDBJ databases">
        <title>Sequencing the genomes of 1000 actinobacteria strains.</title>
        <authorList>
            <person name="Klenk H.-P."/>
        </authorList>
    </citation>
    <scope>NUCLEOTIDE SEQUENCE [LARGE SCALE GENOMIC DNA]</scope>
    <source>
        <strain evidence="10 11">DSM 17305</strain>
    </source>
</reference>
<evidence type="ECO:0000256" key="6">
    <source>
        <dbReference type="ARBA" id="ARBA00022801"/>
    </source>
</evidence>
<evidence type="ECO:0000256" key="5">
    <source>
        <dbReference type="ARBA" id="ARBA00022763"/>
    </source>
</evidence>
<dbReference type="GO" id="GO:0005737">
    <property type="term" value="C:cytoplasm"/>
    <property type="evidence" value="ECO:0007669"/>
    <property type="project" value="TreeGrafter"/>
</dbReference>
<dbReference type="GO" id="GO:0003697">
    <property type="term" value="F:single-stranded DNA binding"/>
    <property type="evidence" value="ECO:0007669"/>
    <property type="project" value="TreeGrafter"/>
</dbReference>
<gene>
    <name evidence="10" type="ORF">FB475_5150</name>
</gene>
<evidence type="ECO:0000313" key="10">
    <source>
        <dbReference type="EMBL" id="TQJ12220.1"/>
    </source>
</evidence>
<accession>A0A542EA65</accession>
<name>A0A542EA65_9ACTN</name>
<dbReference type="InterPro" id="IPR051547">
    <property type="entry name" value="TDP2-like"/>
</dbReference>
<keyword evidence="7" id="KW-0460">Magnesium</keyword>
<dbReference type="OrthoDB" id="9787701at2"/>
<comment type="caution">
    <text evidence="10">The sequence shown here is derived from an EMBL/GenBank/DDBJ whole genome shotgun (WGS) entry which is preliminary data.</text>
</comment>